<accession>A0A1Y2DFW1</accession>
<dbReference type="InParanoid" id="A0A1Y2DFW1"/>
<dbReference type="EMBL" id="MCFJ01000017">
    <property type="protein sequence ID" value="ORY58109.1"/>
    <property type="molecule type" value="Genomic_DNA"/>
</dbReference>
<dbReference type="Proteomes" id="UP000193689">
    <property type="component" value="Unassembled WGS sequence"/>
</dbReference>
<name>A0A1Y2DFW1_9PEZI</name>
<dbReference type="AlphaFoldDB" id="A0A1Y2DFW1"/>
<proteinExistence type="predicted"/>
<reference evidence="1 2" key="1">
    <citation type="submission" date="2016-07" db="EMBL/GenBank/DDBJ databases">
        <title>Pervasive Adenine N6-methylation of Active Genes in Fungi.</title>
        <authorList>
            <consortium name="DOE Joint Genome Institute"/>
            <person name="Mondo S.J."/>
            <person name="Dannebaum R.O."/>
            <person name="Kuo R.C."/>
            <person name="Labutti K."/>
            <person name="Haridas S."/>
            <person name="Kuo A."/>
            <person name="Salamov A."/>
            <person name="Ahrendt S.R."/>
            <person name="Lipzen A."/>
            <person name="Sullivan W."/>
            <person name="Andreopoulos W.B."/>
            <person name="Clum A."/>
            <person name="Lindquist E."/>
            <person name="Daum C."/>
            <person name="Ramamoorthy G.K."/>
            <person name="Gryganskyi A."/>
            <person name="Culley D."/>
            <person name="Magnuson J.K."/>
            <person name="James T.Y."/>
            <person name="O'Malley M.A."/>
            <person name="Stajich J.E."/>
            <person name="Spatafora J.W."/>
            <person name="Visel A."/>
            <person name="Grigoriev I.V."/>
        </authorList>
    </citation>
    <scope>NUCLEOTIDE SEQUENCE [LARGE SCALE GENOMIC DNA]</scope>
    <source>
        <strain evidence="1 2">CBS 129021</strain>
    </source>
</reference>
<dbReference type="RefSeq" id="XP_040711144.1">
    <property type="nucleotide sequence ID" value="XM_040861195.1"/>
</dbReference>
<keyword evidence="2" id="KW-1185">Reference proteome</keyword>
<sequence length="110" mass="12520">MRISIRLNNIIHIPDLKTMFDISVPELMGHDSPNIHYLSDMHTPSVTFVALDSQGSLLLIKSFARVVTTATTSPAIFQYVKKRVRLQDNGFDVQLMDQFLVKSHVIFPFC</sequence>
<dbReference type="GeneID" id="63777407"/>
<protein>
    <submittedName>
        <fullName evidence="1">Uncharacterized protein</fullName>
    </submittedName>
</protein>
<comment type="caution">
    <text evidence="1">The sequence shown here is derived from an EMBL/GenBank/DDBJ whole genome shotgun (WGS) entry which is preliminary data.</text>
</comment>
<gene>
    <name evidence="1" type="ORF">BCR38DRAFT_448046</name>
</gene>
<evidence type="ECO:0000313" key="2">
    <source>
        <dbReference type="Proteomes" id="UP000193689"/>
    </source>
</evidence>
<evidence type="ECO:0000313" key="1">
    <source>
        <dbReference type="EMBL" id="ORY58109.1"/>
    </source>
</evidence>
<organism evidence="1 2">
    <name type="scientific">Pseudomassariella vexata</name>
    <dbReference type="NCBI Taxonomy" id="1141098"/>
    <lineage>
        <taxon>Eukaryota</taxon>
        <taxon>Fungi</taxon>
        <taxon>Dikarya</taxon>
        <taxon>Ascomycota</taxon>
        <taxon>Pezizomycotina</taxon>
        <taxon>Sordariomycetes</taxon>
        <taxon>Xylariomycetidae</taxon>
        <taxon>Amphisphaeriales</taxon>
        <taxon>Pseudomassariaceae</taxon>
        <taxon>Pseudomassariella</taxon>
    </lineage>
</organism>